<dbReference type="InterPro" id="IPR001944">
    <property type="entry name" value="Glycoside_Hdrlase_35"/>
</dbReference>
<reference evidence="7 8" key="1">
    <citation type="submission" date="2023-09" db="EMBL/GenBank/DDBJ databases">
        <title>Pangenome analysis of Batrachochytrium dendrobatidis and related Chytrids.</title>
        <authorList>
            <person name="Yacoub M.N."/>
            <person name="Stajich J.E."/>
            <person name="James T.Y."/>
        </authorList>
    </citation>
    <scope>NUCLEOTIDE SEQUENCE [LARGE SCALE GENOMIC DNA]</scope>
    <source>
        <strain evidence="7 8">JEL0888</strain>
    </source>
</reference>
<evidence type="ECO:0000259" key="6">
    <source>
        <dbReference type="Pfam" id="PF01301"/>
    </source>
</evidence>
<evidence type="ECO:0000256" key="2">
    <source>
        <dbReference type="ARBA" id="ARBA00022801"/>
    </source>
</evidence>
<keyword evidence="8" id="KW-1185">Reference proteome</keyword>
<dbReference type="Gene3D" id="3.20.20.80">
    <property type="entry name" value="Glycosidases"/>
    <property type="match status" value="1"/>
</dbReference>
<dbReference type="Proteomes" id="UP001527925">
    <property type="component" value="Unassembled WGS sequence"/>
</dbReference>
<accession>A0ABR4N2J8</accession>
<evidence type="ECO:0000313" key="7">
    <source>
        <dbReference type="EMBL" id="KAL2913751.1"/>
    </source>
</evidence>
<dbReference type="InterPro" id="IPR008979">
    <property type="entry name" value="Galactose-bd-like_sf"/>
</dbReference>
<protein>
    <recommendedName>
        <fullName evidence="4">Beta-galactosidase</fullName>
        <ecNumber evidence="4">3.2.1.23</ecNumber>
    </recommendedName>
</protein>
<evidence type="ECO:0000256" key="4">
    <source>
        <dbReference type="RuleBase" id="RU000675"/>
    </source>
</evidence>
<dbReference type="InterPro" id="IPR019801">
    <property type="entry name" value="Glyco_hydro_35_CS"/>
</dbReference>
<comment type="caution">
    <text evidence="7">The sequence shown here is derived from an EMBL/GenBank/DDBJ whole genome shotgun (WGS) entry which is preliminary data.</text>
</comment>
<keyword evidence="2 4" id="KW-0378">Hydrolase</keyword>
<keyword evidence="3 4" id="KW-0326">Glycosidase</keyword>
<feature type="domain" description="Glycoside hydrolase 35 catalytic" evidence="6">
    <location>
        <begin position="88"/>
        <end position="391"/>
    </location>
</feature>
<evidence type="ECO:0000256" key="1">
    <source>
        <dbReference type="ARBA" id="ARBA00009809"/>
    </source>
</evidence>
<dbReference type="Pfam" id="PF01301">
    <property type="entry name" value="Glyco_hydro_35"/>
    <property type="match status" value="1"/>
</dbReference>
<sequence length="820" mass="89107">MPSSRSARTASSPARRGSAARRLASLVALVAVASVALVAVHSIPSATAAAVASDGAARASSPAQPLFGRSLAARSAASFNVTYDPRAIVADGKRQLLMVGAIHYPRSVPSTWPELLRRTKEAGINTIDTYVFWNLHEPERGQYDFSTGNANLPLFLQLARDAGLFVSLRIGPYVCAEWTYGGLPVWLRDDPSSKFRTFDTPFMTAMESFVRKTVEVIEPYLSRNGGPIIMMQMENEYGNIQTSSASDANYINWAVNLAKSIDVGVPWFMCQQDNIKTILTTCNGFYCDNWISDHRNSVPDQPAIFTELWSGWFQGVGEARPYRPAEDLAFSFARFFVRGGDYVSYYMWHGGTNFGRWRGLNIATTYDYDAPLNEYGFPHPRKYKHLQTLHNILAQYSPVMLASLPTKVYGANSQEIHTYGNTSSPNPLDSIVFLSSWDSSNSVNLAFDGVTFTLPPWSVSVVVRDTDAKHSWKVLFRTSDVVEVPLPALSLPAKAPVHISMASFASHAERPGIWNAALAVTKTSGPGEQLSITRDKADCMWSVRQVSQDLSPTGDGTLVVARAEDKMYVFIDNAFVGFYSSPTNVKVDVRTALGTVPAGATSHQLSILTCTTGLYNYGTKFESIVKGILGKVTLGSQDLSGGTWVHQTGTLGENLKVFDPLFADNPTAPFWTPAAASSVPKNTPLTWYRATIPTQTVSTAVDSLRATAAQQIARPMLAFSLFVGTLGRGELWVNGHSVGRFDTTVKAPSSGCTSSCDYRGGFSSSKCLDGCGQPSQVFLHVPAEWVLGTGSTPAASDVQITLFDERGGDPTGMYLVPLFG</sequence>
<evidence type="ECO:0000313" key="8">
    <source>
        <dbReference type="Proteomes" id="UP001527925"/>
    </source>
</evidence>
<evidence type="ECO:0000256" key="5">
    <source>
        <dbReference type="RuleBase" id="RU003679"/>
    </source>
</evidence>
<dbReference type="SUPFAM" id="SSF51445">
    <property type="entry name" value="(Trans)glycosidases"/>
    <property type="match status" value="1"/>
</dbReference>
<dbReference type="PRINTS" id="PR00742">
    <property type="entry name" value="GLHYDRLASE35"/>
</dbReference>
<comment type="similarity">
    <text evidence="1 5">Belongs to the glycosyl hydrolase 35 family.</text>
</comment>
<proteinExistence type="inferred from homology"/>
<dbReference type="InterPro" id="IPR031330">
    <property type="entry name" value="Gly_Hdrlase_35_cat"/>
</dbReference>
<name>A0ABR4N2J8_9FUNG</name>
<dbReference type="PANTHER" id="PTHR23421">
    <property type="entry name" value="BETA-GALACTOSIDASE RELATED"/>
    <property type="match status" value="1"/>
</dbReference>
<organism evidence="7 8">
    <name type="scientific">Polyrhizophydium stewartii</name>
    <dbReference type="NCBI Taxonomy" id="2732419"/>
    <lineage>
        <taxon>Eukaryota</taxon>
        <taxon>Fungi</taxon>
        <taxon>Fungi incertae sedis</taxon>
        <taxon>Chytridiomycota</taxon>
        <taxon>Chytridiomycota incertae sedis</taxon>
        <taxon>Chytridiomycetes</taxon>
        <taxon>Rhizophydiales</taxon>
        <taxon>Rhizophydiales incertae sedis</taxon>
        <taxon>Polyrhizophydium</taxon>
    </lineage>
</organism>
<dbReference type="Gene3D" id="2.60.120.260">
    <property type="entry name" value="Galactose-binding domain-like"/>
    <property type="match status" value="1"/>
</dbReference>
<dbReference type="PROSITE" id="PS01182">
    <property type="entry name" value="GLYCOSYL_HYDROL_F35"/>
    <property type="match status" value="1"/>
</dbReference>
<gene>
    <name evidence="7" type="primary">BGAL8_4</name>
    <name evidence="7" type="ORF">HK105_206767</name>
</gene>
<comment type="catalytic activity">
    <reaction evidence="4">
        <text>Hydrolysis of terminal non-reducing beta-D-galactose residues in beta-D-galactosides.</text>
        <dbReference type="EC" id="3.2.1.23"/>
    </reaction>
</comment>
<dbReference type="EC" id="3.2.1.23" evidence="4"/>
<evidence type="ECO:0000256" key="3">
    <source>
        <dbReference type="ARBA" id="ARBA00023295"/>
    </source>
</evidence>
<dbReference type="InterPro" id="IPR017853">
    <property type="entry name" value="GH"/>
</dbReference>
<dbReference type="SUPFAM" id="SSF49785">
    <property type="entry name" value="Galactose-binding domain-like"/>
    <property type="match status" value="1"/>
</dbReference>
<dbReference type="EMBL" id="JADGIZ020000042">
    <property type="protein sequence ID" value="KAL2913751.1"/>
    <property type="molecule type" value="Genomic_DNA"/>
</dbReference>